<sequence length="129" mass="14541">MKEYFKNALIICAEMTLLVVCWGLAEFALAVLRIEIGLTNWAMGGFILAAALIGAAFRTARERRRKERAAKYVPVVLESAINVQRSLLRDITASEDQSQINTWRKSVVKMTLAALNEKRERMIKNGAEK</sequence>
<dbReference type="RefSeq" id="WP_213542543.1">
    <property type="nucleotide sequence ID" value="NZ_AP023420.1"/>
</dbReference>
<protein>
    <submittedName>
        <fullName evidence="2">Uncharacterized protein</fullName>
    </submittedName>
</protein>
<keyword evidence="1" id="KW-0812">Transmembrane</keyword>
<feature type="transmembrane region" description="Helical" evidence="1">
    <location>
        <begin position="7"/>
        <end position="32"/>
    </location>
</feature>
<accession>A0A810Q4S5</accession>
<dbReference type="EMBL" id="AP023420">
    <property type="protein sequence ID" value="BCK82994.1"/>
    <property type="molecule type" value="Genomic_DNA"/>
</dbReference>
<reference evidence="2" key="1">
    <citation type="submission" date="2020-09" db="EMBL/GenBank/DDBJ databases">
        <title>New species isolated from human feces.</title>
        <authorList>
            <person name="Kitahara M."/>
            <person name="Shigeno Y."/>
            <person name="Shime M."/>
            <person name="Matsumoto Y."/>
            <person name="Nakamura S."/>
            <person name="Motooka D."/>
            <person name="Fukuoka S."/>
            <person name="Nishikawa H."/>
            <person name="Benno Y."/>
        </authorList>
    </citation>
    <scope>NUCLEOTIDE SEQUENCE</scope>
    <source>
        <strain evidence="2">MM59</strain>
    </source>
</reference>
<evidence type="ECO:0000256" key="1">
    <source>
        <dbReference type="SAM" id="Phobius"/>
    </source>
</evidence>
<keyword evidence="1" id="KW-0472">Membrane</keyword>
<dbReference type="KEGG" id="pfaa:MM59RIKEN_03130"/>
<name>A0A810Q4S5_9FIRM</name>
<proteinExistence type="predicted"/>
<evidence type="ECO:0000313" key="3">
    <source>
        <dbReference type="Proteomes" id="UP000679848"/>
    </source>
</evidence>
<dbReference type="AlphaFoldDB" id="A0A810Q4S5"/>
<feature type="transmembrane region" description="Helical" evidence="1">
    <location>
        <begin position="38"/>
        <end position="57"/>
    </location>
</feature>
<keyword evidence="1" id="KW-1133">Transmembrane helix</keyword>
<keyword evidence="3" id="KW-1185">Reference proteome</keyword>
<organism evidence="2 3">
    <name type="scientific">Pusillibacter faecalis</name>
    <dbReference type="NCBI Taxonomy" id="2714358"/>
    <lineage>
        <taxon>Bacteria</taxon>
        <taxon>Bacillati</taxon>
        <taxon>Bacillota</taxon>
        <taxon>Clostridia</taxon>
        <taxon>Eubacteriales</taxon>
        <taxon>Oscillospiraceae</taxon>
        <taxon>Pusillibacter</taxon>
    </lineage>
</organism>
<evidence type="ECO:0000313" key="2">
    <source>
        <dbReference type="EMBL" id="BCK82994.1"/>
    </source>
</evidence>
<gene>
    <name evidence="2" type="ORF">MM59RIKEN_03130</name>
</gene>
<dbReference type="Proteomes" id="UP000679848">
    <property type="component" value="Chromosome"/>
</dbReference>